<protein>
    <submittedName>
        <fullName evidence="1">Uncharacterized protein</fullName>
    </submittedName>
</protein>
<organism evidence="1 2">
    <name type="scientific">Ammoniphilus resinae</name>
    <dbReference type="NCBI Taxonomy" id="861532"/>
    <lineage>
        <taxon>Bacteria</taxon>
        <taxon>Bacillati</taxon>
        <taxon>Bacillota</taxon>
        <taxon>Bacilli</taxon>
        <taxon>Bacillales</taxon>
        <taxon>Paenibacillaceae</taxon>
        <taxon>Aneurinibacillus group</taxon>
        <taxon>Ammoniphilus</taxon>
    </lineage>
</organism>
<comment type="caution">
    <text evidence="1">The sequence shown here is derived from an EMBL/GenBank/DDBJ whole genome shotgun (WGS) entry which is preliminary data.</text>
</comment>
<accession>A0ABS4GUA7</accession>
<dbReference type="EMBL" id="JAGGKT010000014">
    <property type="protein sequence ID" value="MBP1933853.1"/>
    <property type="molecule type" value="Genomic_DNA"/>
</dbReference>
<evidence type="ECO:0000313" key="1">
    <source>
        <dbReference type="EMBL" id="MBP1933853.1"/>
    </source>
</evidence>
<reference evidence="1 2" key="1">
    <citation type="submission" date="2021-03" db="EMBL/GenBank/DDBJ databases">
        <title>Genomic Encyclopedia of Type Strains, Phase IV (KMG-IV): sequencing the most valuable type-strain genomes for metagenomic binning, comparative biology and taxonomic classification.</title>
        <authorList>
            <person name="Goeker M."/>
        </authorList>
    </citation>
    <scope>NUCLEOTIDE SEQUENCE [LARGE SCALE GENOMIC DNA]</scope>
    <source>
        <strain evidence="1 2">DSM 24738</strain>
    </source>
</reference>
<name>A0ABS4GUA7_9BACL</name>
<dbReference type="RefSeq" id="WP_209811868.1">
    <property type="nucleotide sequence ID" value="NZ_JAGGKT010000014.1"/>
</dbReference>
<proteinExistence type="predicted"/>
<sequence length="78" mass="9401">MRHASVQVRAKLTKEEQERYEQLFEVGKFLEDSNRYDLAYAVQKEIEYLILPAIERLKEGSKERDRINQAYLHQMNNQ</sequence>
<gene>
    <name evidence="1" type="ORF">J2Z37_003870</name>
</gene>
<keyword evidence="2" id="KW-1185">Reference proteome</keyword>
<evidence type="ECO:0000313" key="2">
    <source>
        <dbReference type="Proteomes" id="UP001519343"/>
    </source>
</evidence>
<dbReference type="Proteomes" id="UP001519343">
    <property type="component" value="Unassembled WGS sequence"/>
</dbReference>